<evidence type="ECO:0000256" key="1">
    <source>
        <dbReference type="SAM" id="SignalP"/>
    </source>
</evidence>
<dbReference type="KEGG" id="gvi:glr0092"/>
<evidence type="ECO:0000313" key="2">
    <source>
        <dbReference type="EMBL" id="BAC88033.1"/>
    </source>
</evidence>
<dbReference type="OrthoDB" id="9980048at2"/>
<organism evidence="2 3">
    <name type="scientific">Gloeobacter violaceus (strain ATCC 29082 / PCC 7421)</name>
    <dbReference type="NCBI Taxonomy" id="251221"/>
    <lineage>
        <taxon>Bacteria</taxon>
        <taxon>Bacillati</taxon>
        <taxon>Cyanobacteriota</taxon>
        <taxon>Cyanophyceae</taxon>
        <taxon>Gloeobacterales</taxon>
        <taxon>Gloeobacteraceae</taxon>
        <taxon>Gloeobacter</taxon>
    </lineage>
</organism>
<dbReference type="Gene3D" id="2.170.130.10">
    <property type="entry name" value="TonB-dependent receptor, plug domain"/>
    <property type="match status" value="1"/>
</dbReference>
<reference evidence="2 3" key="2">
    <citation type="journal article" date="2003" name="DNA Res.">
        <title>Complete genome structure of Gloeobacter violaceus PCC 7421, a cyanobacterium that lacks thylakoids (supplement).</title>
        <authorList>
            <person name="Nakamura Y."/>
            <person name="Kaneko T."/>
            <person name="Sato S."/>
            <person name="Mimuro M."/>
            <person name="Miyashita H."/>
            <person name="Tsuchiya T."/>
            <person name="Sasamoto S."/>
            <person name="Watanabe A."/>
            <person name="Kawashima K."/>
            <person name="Kishida Y."/>
            <person name="Kiyokawa C."/>
            <person name="Kohara M."/>
            <person name="Matsumoto M."/>
            <person name="Matsuno A."/>
            <person name="Nakazaki N."/>
            <person name="Shimpo S."/>
            <person name="Takeuchi C."/>
            <person name="Yamada M."/>
            <person name="Tabata S."/>
        </authorList>
    </citation>
    <scope>NUCLEOTIDE SEQUENCE [LARGE SCALE GENOMIC DNA]</scope>
    <source>
        <strain evidence="3">ATCC 29082 / PCC 7421</strain>
    </source>
</reference>
<proteinExistence type="predicted"/>
<dbReference type="Proteomes" id="UP000000557">
    <property type="component" value="Chromosome"/>
</dbReference>
<keyword evidence="1" id="KW-0732">Signal</keyword>
<accession>Q7NPG3</accession>
<dbReference type="AlphaFoldDB" id="Q7NPG3"/>
<dbReference type="HOGENOM" id="CLU_2246128_0_0_3"/>
<dbReference type="EMBL" id="BA000045">
    <property type="protein sequence ID" value="BAC88033.1"/>
    <property type="molecule type" value="Genomic_DNA"/>
</dbReference>
<dbReference type="RefSeq" id="WP_011140096.1">
    <property type="nucleotide sequence ID" value="NC_005125.1"/>
</dbReference>
<name>Q7NPG3_GLOVI</name>
<evidence type="ECO:0000313" key="3">
    <source>
        <dbReference type="Proteomes" id="UP000000557"/>
    </source>
</evidence>
<dbReference type="EnsemblBacteria" id="BAC88033">
    <property type="protein sequence ID" value="BAC88033"/>
    <property type="gene ID" value="BAC88033"/>
</dbReference>
<dbReference type="InParanoid" id="Q7NPG3"/>
<gene>
    <name evidence="2" type="ordered locus">glr0092</name>
</gene>
<dbReference type="SUPFAM" id="SSF56935">
    <property type="entry name" value="Porins"/>
    <property type="match status" value="1"/>
</dbReference>
<feature type="signal peptide" evidence="1">
    <location>
        <begin position="1"/>
        <end position="22"/>
    </location>
</feature>
<reference evidence="2 3" key="1">
    <citation type="journal article" date="2003" name="DNA Res.">
        <title>Complete genome structure of Gloeobacter violaceus PCC 7421, a cyanobacterium that lacks thylakoids.</title>
        <authorList>
            <person name="Nakamura Y."/>
            <person name="Kaneko T."/>
            <person name="Sato S."/>
            <person name="Mimuro M."/>
            <person name="Miyashita H."/>
            <person name="Tsuchiya T."/>
            <person name="Sasamoto S."/>
            <person name="Watanabe A."/>
            <person name="Kawashima K."/>
            <person name="Kishida Y."/>
            <person name="Kiyokawa C."/>
            <person name="Kohara M."/>
            <person name="Matsumoto M."/>
            <person name="Matsuno A."/>
            <person name="Nakazaki N."/>
            <person name="Shimpo S."/>
            <person name="Takeuchi C."/>
            <person name="Yamada M."/>
            <person name="Tabata S."/>
        </authorList>
    </citation>
    <scope>NUCLEOTIDE SEQUENCE [LARGE SCALE GENOMIC DNA]</scope>
    <source>
        <strain evidence="3">ATCC 29082 / PCC 7421</strain>
    </source>
</reference>
<keyword evidence="3" id="KW-1185">Reference proteome</keyword>
<protein>
    <submittedName>
        <fullName evidence="2">Glr0092 protein</fullName>
    </submittedName>
</protein>
<feature type="chain" id="PRO_5004291949" evidence="1">
    <location>
        <begin position="23"/>
        <end position="106"/>
    </location>
</feature>
<sequence length="106" mass="11139">MLKYSALSLPLLVGLLAAPVLAQGEPTVVTTPPAAVTPDGLGALDEAAPLPPGEFLDELTVTATRRPARIRDTTVNTYILRKEDFKAVGAVTVRDALILVPGFFGK</sequence>
<dbReference type="STRING" id="251221.gene:10757561"/>
<dbReference type="eggNOG" id="COG4206">
    <property type="taxonomic scope" value="Bacteria"/>
</dbReference>
<dbReference type="InterPro" id="IPR037066">
    <property type="entry name" value="Plug_dom_sf"/>
</dbReference>